<dbReference type="SMART" id="SM00822">
    <property type="entry name" value="PKS_KR"/>
    <property type="match status" value="1"/>
</dbReference>
<sequence length="244" mass="25314">MNEAESRGDCPYAVVTGTSSGLGRAVARRLGSDGYRVVGLARREVEPEEVGPGYVHVRADLSDLESLPGLARAIVEAHGAPYALVNNAARGTDGLLPLVKDRTIWETVQLDLVSPMVLTKHLVRSMISAGRGRVVNVSSIVASTGFRGLSVYGAAKAGLEGFTRSLARDVGRRGVTVNAVAPGFLDTEMTGALGAESQARIKGRSPIGRFARLDEVAAAVTYLLSPDAAGVTGTLITVDGGSTA</sequence>
<proteinExistence type="inferred from homology"/>
<evidence type="ECO:0000256" key="1">
    <source>
        <dbReference type="ARBA" id="ARBA00006484"/>
    </source>
</evidence>
<feature type="domain" description="Ketoreductase" evidence="2">
    <location>
        <begin position="13"/>
        <end position="183"/>
    </location>
</feature>
<dbReference type="InterPro" id="IPR020904">
    <property type="entry name" value="Sc_DH/Rdtase_CS"/>
</dbReference>
<evidence type="ECO:0000313" key="4">
    <source>
        <dbReference type="Proteomes" id="UP000274694"/>
    </source>
</evidence>
<dbReference type="InterPro" id="IPR050259">
    <property type="entry name" value="SDR"/>
</dbReference>
<dbReference type="InterPro" id="IPR036291">
    <property type="entry name" value="NAD(P)-bd_dom_sf"/>
</dbReference>
<dbReference type="PANTHER" id="PTHR42879">
    <property type="entry name" value="3-OXOACYL-(ACYL-CARRIER-PROTEIN) REDUCTASE"/>
    <property type="match status" value="1"/>
</dbReference>
<keyword evidence="4" id="KW-1185">Reference proteome</keyword>
<comment type="similarity">
    <text evidence="1">Belongs to the short-chain dehydrogenases/reductases (SDR) family.</text>
</comment>
<dbReference type="PANTHER" id="PTHR42879:SF2">
    <property type="entry name" value="3-OXOACYL-[ACYL-CARRIER-PROTEIN] REDUCTASE FABG"/>
    <property type="match status" value="1"/>
</dbReference>
<dbReference type="InterPro" id="IPR057326">
    <property type="entry name" value="KR_dom"/>
</dbReference>
<dbReference type="PRINTS" id="PR00081">
    <property type="entry name" value="GDHRDH"/>
</dbReference>
<dbReference type="PRINTS" id="PR00080">
    <property type="entry name" value="SDRFAMILY"/>
</dbReference>
<organism evidence="3 4">
    <name type="scientific">Micromonospora chalcea</name>
    <dbReference type="NCBI Taxonomy" id="1874"/>
    <lineage>
        <taxon>Bacteria</taxon>
        <taxon>Bacillati</taxon>
        <taxon>Actinomycetota</taxon>
        <taxon>Actinomycetes</taxon>
        <taxon>Micromonosporales</taxon>
        <taxon>Micromonosporaceae</taxon>
        <taxon>Micromonospora</taxon>
    </lineage>
</organism>
<accession>A0ABX9YBD8</accession>
<dbReference type="Pfam" id="PF13561">
    <property type="entry name" value="adh_short_C2"/>
    <property type="match status" value="1"/>
</dbReference>
<evidence type="ECO:0000259" key="2">
    <source>
        <dbReference type="SMART" id="SM00822"/>
    </source>
</evidence>
<protein>
    <submittedName>
        <fullName evidence="3">3-oxoacyl-ACP reductase</fullName>
    </submittedName>
</protein>
<dbReference type="SUPFAM" id="SSF51735">
    <property type="entry name" value="NAD(P)-binding Rossmann-fold domains"/>
    <property type="match status" value="1"/>
</dbReference>
<dbReference type="GeneID" id="91354515"/>
<dbReference type="EMBL" id="QGTA01000114">
    <property type="protein sequence ID" value="RQW96340.1"/>
    <property type="molecule type" value="Genomic_DNA"/>
</dbReference>
<dbReference type="Proteomes" id="UP000274694">
    <property type="component" value="Unassembled WGS sequence"/>
</dbReference>
<evidence type="ECO:0000313" key="3">
    <source>
        <dbReference type="EMBL" id="RQW96340.1"/>
    </source>
</evidence>
<dbReference type="Gene3D" id="3.40.50.720">
    <property type="entry name" value="NAD(P)-binding Rossmann-like Domain"/>
    <property type="match status" value="1"/>
</dbReference>
<gene>
    <name evidence="3" type="ORF">DLJ60_05110</name>
</gene>
<dbReference type="PROSITE" id="PS00061">
    <property type="entry name" value="ADH_SHORT"/>
    <property type="match status" value="1"/>
</dbReference>
<name>A0ABX9YBD8_MICCH</name>
<reference evidence="3 4" key="1">
    <citation type="submission" date="2018-05" db="EMBL/GenBank/DDBJ databases">
        <title>Micromonospora from Atacama Desert.</title>
        <authorList>
            <person name="Carro L."/>
            <person name="Goodfellow M."/>
            <person name="Klenk H.-P."/>
        </authorList>
    </citation>
    <scope>NUCLEOTIDE SEQUENCE [LARGE SCALE GENOMIC DNA]</scope>
    <source>
        <strain evidence="3 4">LB41</strain>
    </source>
</reference>
<dbReference type="InterPro" id="IPR002347">
    <property type="entry name" value="SDR_fam"/>
</dbReference>
<comment type="caution">
    <text evidence="3">The sequence shown here is derived from an EMBL/GenBank/DDBJ whole genome shotgun (WGS) entry which is preliminary data.</text>
</comment>
<dbReference type="RefSeq" id="WP_069087888.1">
    <property type="nucleotide sequence ID" value="NZ_CBDRBH010000005.1"/>
</dbReference>